<comment type="caution">
    <text evidence="2">The sequence shown here is derived from an EMBL/GenBank/DDBJ whole genome shotgun (WGS) entry which is preliminary data.</text>
</comment>
<dbReference type="AlphaFoldDB" id="A0A5N5T238"/>
<dbReference type="EMBL" id="SEYY01013801">
    <property type="protein sequence ID" value="KAB7500496.1"/>
    <property type="molecule type" value="Genomic_DNA"/>
</dbReference>
<evidence type="ECO:0000313" key="3">
    <source>
        <dbReference type="Proteomes" id="UP000326759"/>
    </source>
</evidence>
<sequence>MNKKNSVGMENRSLTSSNSLNEPKIYDNFSVEFSISNERSFEDKCLTTFNRSSNAAYFEKSQNLEFLKTKKGKEYKKILAHHYFTLGIK</sequence>
<organism evidence="2 3">
    <name type="scientific">Armadillidium nasatum</name>
    <dbReference type="NCBI Taxonomy" id="96803"/>
    <lineage>
        <taxon>Eukaryota</taxon>
        <taxon>Metazoa</taxon>
        <taxon>Ecdysozoa</taxon>
        <taxon>Arthropoda</taxon>
        <taxon>Crustacea</taxon>
        <taxon>Multicrustacea</taxon>
        <taxon>Malacostraca</taxon>
        <taxon>Eumalacostraca</taxon>
        <taxon>Peracarida</taxon>
        <taxon>Isopoda</taxon>
        <taxon>Oniscidea</taxon>
        <taxon>Crinocheta</taxon>
        <taxon>Armadillidiidae</taxon>
        <taxon>Armadillidium</taxon>
    </lineage>
</organism>
<reference evidence="2 3" key="1">
    <citation type="journal article" date="2019" name="PLoS Biol.">
        <title>Sex chromosomes control vertical transmission of feminizing Wolbachia symbionts in an isopod.</title>
        <authorList>
            <person name="Becking T."/>
            <person name="Chebbi M.A."/>
            <person name="Giraud I."/>
            <person name="Moumen B."/>
            <person name="Laverre T."/>
            <person name="Caubet Y."/>
            <person name="Peccoud J."/>
            <person name="Gilbert C."/>
            <person name="Cordaux R."/>
        </authorList>
    </citation>
    <scope>NUCLEOTIDE SEQUENCE [LARGE SCALE GENOMIC DNA]</scope>
    <source>
        <strain evidence="2">ANa2</strain>
        <tissue evidence="2">Whole body excluding digestive tract and cuticle</tissue>
    </source>
</reference>
<keyword evidence="3" id="KW-1185">Reference proteome</keyword>
<evidence type="ECO:0000313" key="2">
    <source>
        <dbReference type="EMBL" id="KAB7500496.1"/>
    </source>
</evidence>
<gene>
    <name evidence="2" type="ORF">Anas_12381</name>
</gene>
<feature type="compositionally biased region" description="Polar residues" evidence="1">
    <location>
        <begin position="12"/>
        <end position="21"/>
    </location>
</feature>
<proteinExistence type="predicted"/>
<protein>
    <submittedName>
        <fullName evidence="2">Uncharacterized protein</fullName>
    </submittedName>
</protein>
<name>A0A5N5T238_9CRUS</name>
<accession>A0A5N5T238</accession>
<evidence type="ECO:0000256" key="1">
    <source>
        <dbReference type="SAM" id="MobiDB-lite"/>
    </source>
</evidence>
<feature type="region of interest" description="Disordered" evidence="1">
    <location>
        <begin position="1"/>
        <end position="22"/>
    </location>
</feature>
<dbReference type="Proteomes" id="UP000326759">
    <property type="component" value="Unassembled WGS sequence"/>
</dbReference>